<comment type="subcellular location">
    <subcellularLocation>
        <location evidence="2 10">Cell membrane</location>
        <topology evidence="2 10">Multi-pass membrane protein</topology>
    </subcellularLocation>
</comment>
<dbReference type="RefSeq" id="WP_097000875.1">
    <property type="nucleotide sequence ID" value="NZ_OBEI01000009.1"/>
</dbReference>
<feature type="transmembrane region" description="Helical" evidence="10">
    <location>
        <begin position="47"/>
        <end position="66"/>
    </location>
</feature>
<dbReference type="InterPro" id="IPR035906">
    <property type="entry name" value="MetI-like_sf"/>
</dbReference>
<protein>
    <recommendedName>
        <fullName evidence="11">Molybdenum transport system permease</fullName>
    </recommendedName>
</protein>
<evidence type="ECO:0000256" key="3">
    <source>
        <dbReference type="ARBA" id="ARBA00007069"/>
    </source>
</evidence>
<keyword evidence="14" id="KW-1185">Reference proteome</keyword>
<dbReference type="NCBIfam" id="TIGR02141">
    <property type="entry name" value="modB_ABC"/>
    <property type="match status" value="1"/>
</dbReference>
<proteinExistence type="inferred from homology"/>
<evidence type="ECO:0000256" key="8">
    <source>
        <dbReference type="ARBA" id="ARBA00022989"/>
    </source>
</evidence>
<comment type="function">
    <text evidence="1 11">Part of the binding-protein-dependent transport system for molybdenum; probably responsible for the translocation of the substrate across the membrane.</text>
</comment>
<evidence type="ECO:0000259" key="12">
    <source>
        <dbReference type="PROSITE" id="PS50928"/>
    </source>
</evidence>
<evidence type="ECO:0000313" key="14">
    <source>
        <dbReference type="Proteomes" id="UP000219036"/>
    </source>
</evidence>
<accession>A0A285NKT6</accession>
<dbReference type="AlphaFoldDB" id="A0A285NKT6"/>
<dbReference type="EMBL" id="OBEI01000009">
    <property type="protein sequence ID" value="SNZ10065.1"/>
    <property type="molecule type" value="Genomic_DNA"/>
</dbReference>
<evidence type="ECO:0000256" key="5">
    <source>
        <dbReference type="ARBA" id="ARBA00022475"/>
    </source>
</evidence>
<feature type="transmembrane region" description="Helical" evidence="10">
    <location>
        <begin position="86"/>
        <end position="106"/>
    </location>
</feature>
<dbReference type="InterPro" id="IPR011867">
    <property type="entry name" value="ModB_ABC"/>
</dbReference>
<dbReference type="InterPro" id="IPR000515">
    <property type="entry name" value="MetI-like"/>
</dbReference>
<evidence type="ECO:0000256" key="6">
    <source>
        <dbReference type="ARBA" id="ARBA00022505"/>
    </source>
</evidence>
<evidence type="ECO:0000256" key="2">
    <source>
        <dbReference type="ARBA" id="ARBA00004651"/>
    </source>
</evidence>
<keyword evidence="4 10" id="KW-0813">Transport</keyword>
<sequence length="226" mass="25036">MDSEFLQTVFLTFKLATVTTVILFLIGLPLSYFLAYKDFRFKPVVETVVSLPLVLPPTVLGFYLLVLLSPDSFIGRFLQNIIGKQLIFSFEGIVIGSVIYSLPFLVHPFQSGFQSVPRSIIEASYTLGKGKIETLIKVILPNMKHSILTGIVLAFAHTVGEFGVVLMIGGSIPGETKVASIAIYEEVEALNYSKANLYAVVLFIITFLILITVYTVNRRFTRADSL</sequence>
<feature type="transmembrane region" description="Helical" evidence="10">
    <location>
        <begin position="197"/>
        <end position="216"/>
    </location>
</feature>
<name>A0A285NKT6_9AQUI</name>
<evidence type="ECO:0000313" key="13">
    <source>
        <dbReference type="EMBL" id="SNZ10065.1"/>
    </source>
</evidence>
<keyword evidence="6 11" id="KW-0500">Molybdenum</keyword>
<keyword evidence="7 10" id="KW-0812">Transmembrane</keyword>
<reference evidence="14" key="1">
    <citation type="submission" date="2017-09" db="EMBL/GenBank/DDBJ databases">
        <authorList>
            <person name="Varghese N."/>
            <person name="Submissions S."/>
        </authorList>
    </citation>
    <scope>NUCLEOTIDE SEQUENCE [LARGE SCALE GENOMIC DNA]</scope>
    <source>
        <strain evidence="14">DSM 15103</strain>
    </source>
</reference>
<evidence type="ECO:0000256" key="7">
    <source>
        <dbReference type="ARBA" id="ARBA00022692"/>
    </source>
</evidence>
<dbReference type="Gene3D" id="1.10.3720.10">
    <property type="entry name" value="MetI-like"/>
    <property type="match status" value="1"/>
</dbReference>
<dbReference type="Proteomes" id="UP000219036">
    <property type="component" value="Unassembled WGS sequence"/>
</dbReference>
<dbReference type="CDD" id="cd06261">
    <property type="entry name" value="TM_PBP2"/>
    <property type="match status" value="1"/>
</dbReference>
<feature type="transmembrane region" description="Helical" evidence="10">
    <location>
        <begin position="12"/>
        <end position="35"/>
    </location>
</feature>
<dbReference type="GO" id="GO:0015098">
    <property type="term" value="F:molybdate ion transmembrane transporter activity"/>
    <property type="evidence" value="ECO:0007669"/>
    <property type="project" value="UniProtKB-UniRule"/>
</dbReference>
<evidence type="ECO:0000256" key="9">
    <source>
        <dbReference type="ARBA" id="ARBA00023136"/>
    </source>
</evidence>
<keyword evidence="5 11" id="KW-1003">Cell membrane</keyword>
<dbReference type="SUPFAM" id="SSF161098">
    <property type="entry name" value="MetI-like"/>
    <property type="match status" value="1"/>
</dbReference>
<evidence type="ECO:0000256" key="10">
    <source>
        <dbReference type="RuleBase" id="RU363032"/>
    </source>
</evidence>
<evidence type="ECO:0000256" key="4">
    <source>
        <dbReference type="ARBA" id="ARBA00022448"/>
    </source>
</evidence>
<evidence type="ECO:0000256" key="11">
    <source>
        <dbReference type="RuleBase" id="RU365097"/>
    </source>
</evidence>
<dbReference type="Pfam" id="PF00528">
    <property type="entry name" value="BPD_transp_1"/>
    <property type="match status" value="1"/>
</dbReference>
<organism evidence="13 14">
    <name type="scientific">Persephonella hydrogeniphila</name>
    <dbReference type="NCBI Taxonomy" id="198703"/>
    <lineage>
        <taxon>Bacteria</taxon>
        <taxon>Pseudomonadati</taxon>
        <taxon>Aquificota</taxon>
        <taxon>Aquificia</taxon>
        <taxon>Aquificales</taxon>
        <taxon>Hydrogenothermaceae</taxon>
        <taxon>Persephonella</taxon>
    </lineage>
</organism>
<dbReference type="GO" id="GO:0005886">
    <property type="term" value="C:plasma membrane"/>
    <property type="evidence" value="ECO:0007669"/>
    <property type="project" value="UniProtKB-SubCell"/>
</dbReference>
<keyword evidence="9 10" id="KW-0472">Membrane</keyword>
<dbReference type="PROSITE" id="PS50928">
    <property type="entry name" value="ABC_TM1"/>
    <property type="match status" value="1"/>
</dbReference>
<dbReference type="PANTHER" id="PTHR30183">
    <property type="entry name" value="MOLYBDENUM TRANSPORT SYSTEM PERMEASE PROTEIN MODB"/>
    <property type="match status" value="1"/>
</dbReference>
<comment type="similarity">
    <text evidence="3 11">Belongs to the binding-protein-dependent transport system permease family. CysTW subfamily.</text>
</comment>
<feature type="transmembrane region" description="Helical" evidence="10">
    <location>
        <begin position="147"/>
        <end position="168"/>
    </location>
</feature>
<keyword evidence="8 10" id="KW-1133">Transmembrane helix</keyword>
<gene>
    <name evidence="13" type="ORF">SAMN06265182_1714</name>
</gene>
<dbReference type="PANTHER" id="PTHR30183:SF8">
    <property type="entry name" value="MOLYBDENUM TRANSPORT SYSTEM PERMEASE"/>
    <property type="match status" value="1"/>
</dbReference>
<dbReference type="OrthoDB" id="9795403at2"/>
<feature type="domain" description="ABC transmembrane type-1" evidence="12">
    <location>
        <begin position="9"/>
        <end position="213"/>
    </location>
</feature>
<evidence type="ECO:0000256" key="1">
    <source>
        <dbReference type="ARBA" id="ARBA00002949"/>
    </source>
</evidence>